<keyword evidence="4 6" id="KW-1133">Transmembrane helix</keyword>
<evidence type="ECO:0000256" key="1">
    <source>
        <dbReference type="ARBA" id="ARBA00004141"/>
    </source>
</evidence>
<dbReference type="InterPro" id="IPR000109">
    <property type="entry name" value="POT_fam"/>
</dbReference>
<feature type="transmembrane region" description="Helical" evidence="6">
    <location>
        <begin position="66"/>
        <end position="86"/>
    </location>
</feature>
<evidence type="ECO:0000256" key="5">
    <source>
        <dbReference type="ARBA" id="ARBA00023136"/>
    </source>
</evidence>
<comment type="caution">
    <text evidence="7">The sequence shown here is derived from an EMBL/GenBank/DDBJ whole genome shotgun (WGS) entry which is preliminary data.</text>
</comment>
<sequence>MFASISMAYACVLQHYIYKSPPNSIHVWIQAPSYILVALSEAFVIITGLELAFTQAPKNLRSVISALFWLTIAVAAAICIALGAVSQDPYLVWMYGAVGISGFIAGCAFYACFYKGRKQHLSRDKIVIEGSLGN</sequence>
<dbReference type="AlphaFoldDB" id="A0A9P7L2E4"/>
<keyword evidence="3 6" id="KW-0812">Transmembrane</keyword>
<evidence type="ECO:0000256" key="2">
    <source>
        <dbReference type="ARBA" id="ARBA00005982"/>
    </source>
</evidence>
<feature type="transmembrane region" description="Helical" evidence="6">
    <location>
        <begin position="92"/>
        <end position="113"/>
    </location>
</feature>
<protein>
    <submittedName>
        <fullName evidence="7">Uncharacterized protein</fullName>
    </submittedName>
</protein>
<proteinExistence type="inferred from homology"/>
<keyword evidence="8" id="KW-1185">Reference proteome</keyword>
<reference evidence="7" key="1">
    <citation type="journal article" date="2020" name="bioRxiv">
        <title>Historical genomics reveals the evolutionary mechanisms behind multiple outbreaks of the host-specific coffee wilt pathogen Fusarium xylarioides.</title>
        <authorList>
            <person name="Peck D."/>
            <person name="Nowell R.W."/>
            <person name="Flood J."/>
            <person name="Ryan M.J."/>
            <person name="Barraclough T.G."/>
        </authorList>
    </citation>
    <scope>NUCLEOTIDE SEQUENCE</scope>
    <source>
        <strain evidence="7">IMI 127659i</strain>
    </source>
</reference>
<evidence type="ECO:0000256" key="6">
    <source>
        <dbReference type="SAM" id="Phobius"/>
    </source>
</evidence>
<dbReference type="EMBL" id="JADFTT010000442">
    <property type="protein sequence ID" value="KAG5761558.1"/>
    <property type="molecule type" value="Genomic_DNA"/>
</dbReference>
<evidence type="ECO:0000313" key="7">
    <source>
        <dbReference type="EMBL" id="KAG5761558.1"/>
    </source>
</evidence>
<gene>
    <name evidence="7" type="ORF">H9Q72_010329</name>
</gene>
<reference evidence="7" key="2">
    <citation type="submission" date="2020-10" db="EMBL/GenBank/DDBJ databases">
        <authorList>
            <person name="Peck L.D."/>
            <person name="Nowell R.W."/>
            <person name="Flood J."/>
            <person name="Ryan M.J."/>
            <person name="Barraclough T.G."/>
        </authorList>
    </citation>
    <scope>NUCLEOTIDE SEQUENCE</scope>
    <source>
        <strain evidence="7">IMI 127659i</strain>
    </source>
</reference>
<accession>A0A9P7L2E4</accession>
<feature type="transmembrane region" description="Helical" evidence="6">
    <location>
        <begin position="34"/>
        <end position="54"/>
    </location>
</feature>
<dbReference type="OrthoDB" id="8904098at2759"/>
<dbReference type="PANTHER" id="PTHR11654">
    <property type="entry name" value="OLIGOPEPTIDE TRANSPORTER-RELATED"/>
    <property type="match status" value="1"/>
</dbReference>
<dbReference type="Gene3D" id="1.20.1250.20">
    <property type="entry name" value="MFS general substrate transporter like domains"/>
    <property type="match status" value="1"/>
</dbReference>
<dbReference type="InterPro" id="IPR036259">
    <property type="entry name" value="MFS_trans_sf"/>
</dbReference>
<keyword evidence="5 6" id="KW-0472">Membrane</keyword>
<evidence type="ECO:0000313" key="8">
    <source>
        <dbReference type="Proteomes" id="UP000750502"/>
    </source>
</evidence>
<dbReference type="GO" id="GO:0016020">
    <property type="term" value="C:membrane"/>
    <property type="evidence" value="ECO:0007669"/>
    <property type="project" value="UniProtKB-SubCell"/>
</dbReference>
<organism evidence="7 8">
    <name type="scientific">Fusarium xylarioides</name>
    <dbReference type="NCBI Taxonomy" id="221167"/>
    <lineage>
        <taxon>Eukaryota</taxon>
        <taxon>Fungi</taxon>
        <taxon>Dikarya</taxon>
        <taxon>Ascomycota</taxon>
        <taxon>Pezizomycotina</taxon>
        <taxon>Sordariomycetes</taxon>
        <taxon>Hypocreomycetidae</taxon>
        <taxon>Hypocreales</taxon>
        <taxon>Nectriaceae</taxon>
        <taxon>Fusarium</taxon>
        <taxon>Fusarium fujikuroi species complex</taxon>
    </lineage>
</organism>
<dbReference type="SUPFAM" id="SSF103473">
    <property type="entry name" value="MFS general substrate transporter"/>
    <property type="match status" value="1"/>
</dbReference>
<evidence type="ECO:0000256" key="4">
    <source>
        <dbReference type="ARBA" id="ARBA00022989"/>
    </source>
</evidence>
<evidence type="ECO:0000256" key="3">
    <source>
        <dbReference type="ARBA" id="ARBA00022692"/>
    </source>
</evidence>
<dbReference type="Proteomes" id="UP000750502">
    <property type="component" value="Unassembled WGS sequence"/>
</dbReference>
<dbReference type="GO" id="GO:0022857">
    <property type="term" value="F:transmembrane transporter activity"/>
    <property type="evidence" value="ECO:0007669"/>
    <property type="project" value="InterPro"/>
</dbReference>
<name>A0A9P7L2E4_9HYPO</name>
<comment type="similarity">
    <text evidence="2">Belongs to the major facilitator superfamily. Proton-dependent oligopeptide transporter (POT/PTR) (TC 2.A.17) family.</text>
</comment>
<dbReference type="Pfam" id="PF00854">
    <property type="entry name" value="PTR2"/>
    <property type="match status" value="1"/>
</dbReference>
<comment type="subcellular location">
    <subcellularLocation>
        <location evidence="1">Membrane</location>
        <topology evidence="1">Multi-pass membrane protein</topology>
    </subcellularLocation>
</comment>